<dbReference type="Pfam" id="PF06782">
    <property type="entry name" value="UPF0236"/>
    <property type="match status" value="1"/>
</dbReference>
<evidence type="ECO:0000256" key="1">
    <source>
        <dbReference type="ARBA" id="ARBA00006539"/>
    </source>
</evidence>
<proteinExistence type="inferred from homology"/>
<reference evidence="3" key="1">
    <citation type="submission" date="2015-07" db="EMBL/GenBank/DDBJ databases">
        <title>Complete Genome of Thermincola ferriacetica strain Z-0001T.</title>
        <authorList>
            <person name="Lusk B."/>
            <person name="Badalamenti J.P."/>
            <person name="Parameswaran P."/>
            <person name="Bond D.R."/>
            <person name="Torres C.I."/>
        </authorList>
    </citation>
    <scope>NUCLEOTIDE SEQUENCE [LARGE SCALE GENOMIC DNA]</scope>
    <source>
        <strain evidence="3">Z-0001</strain>
    </source>
</reference>
<dbReference type="EMBL" id="LGTE01000036">
    <property type="protein sequence ID" value="KNZ68305.1"/>
    <property type="molecule type" value="Genomic_DNA"/>
</dbReference>
<comment type="caution">
    <text evidence="2">The sequence shown here is derived from an EMBL/GenBank/DDBJ whole genome shotgun (WGS) entry which is preliminary data.</text>
</comment>
<comment type="similarity">
    <text evidence="1">Belongs to the UPF0236 family.</text>
</comment>
<dbReference type="RefSeq" id="WP_052219067.1">
    <property type="nucleotide sequence ID" value="NZ_LGTE01000036.1"/>
</dbReference>
<protein>
    <submittedName>
        <fullName evidence="2">Uncharacterized protein</fullName>
    </submittedName>
</protein>
<accession>A0A0L6VYH4</accession>
<dbReference type="Proteomes" id="UP000037175">
    <property type="component" value="Unassembled WGS sequence"/>
</dbReference>
<dbReference type="PATRIC" id="fig|281456.6.peg.3287"/>
<sequence>MHVEADEEHVALQDGTNTIVPLISIHEGIEKSGQRGRGVNMHHIGSYGKSSEKLWLEAVNWTYGAYKVEAIERIYLHGDGAAWIKEGLNWLPKAKMVLNIGKAIPLFKFLRGIQNGEYVF</sequence>
<dbReference type="AlphaFoldDB" id="A0A0L6VYH4"/>
<organism evidence="2 3">
    <name type="scientific">Thermincola ferriacetica</name>
    <dbReference type="NCBI Taxonomy" id="281456"/>
    <lineage>
        <taxon>Bacteria</taxon>
        <taxon>Bacillati</taxon>
        <taxon>Bacillota</taxon>
        <taxon>Clostridia</taxon>
        <taxon>Eubacteriales</taxon>
        <taxon>Thermincolaceae</taxon>
        <taxon>Thermincola</taxon>
    </lineage>
</organism>
<name>A0A0L6VYH4_9FIRM</name>
<gene>
    <name evidence="2" type="ORF">Tfer_3131</name>
</gene>
<keyword evidence="3" id="KW-1185">Reference proteome</keyword>
<evidence type="ECO:0000313" key="2">
    <source>
        <dbReference type="EMBL" id="KNZ68305.1"/>
    </source>
</evidence>
<evidence type="ECO:0000313" key="3">
    <source>
        <dbReference type="Proteomes" id="UP000037175"/>
    </source>
</evidence>
<dbReference type="InterPro" id="IPR009620">
    <property type="entry name" value="UPF0236"/>
</dbReference>